<name>A0A1M7Q2B4_9ACTN</name>
<feature type="repeat" description="WD" evidence="3">
    <location>
        <begin position="742"/>
        <end position="783"/>
    </location>
</feature>
<dbReference type="PANTHER" id="PTHR19848:SF8">
    <property type="entry name" value="F-BOX AND WD REPEAT DOMAIN CONTAINING 7"/>
    <property type="match status" value="1"/>
</dbReference>
<feature type="repeat" description="WD" evidence="3">
    <location>
        <begin position="1030"/>
        <end position="1071"/>
    </location>
</feature>
<dbReference type="CDD" id="cd00200">
    <property type="entry name" value="WD40"/>
    <property type="match status" value="2"/>
</dbReference>
<gene>
    <name evidence="6" type="ORF">SAMN05443668_10462</name>
</gene>
<sequence>MRQRRSSSTTLQLSLLLVGILLEITANFAANAADDSAVARAIQSIAAPGLIILLLVLVAGNVVVLWWENPRTKRPEWQSDRSPYPGLAAFAEDDAAVFFGREPQIKELIGRLHESGTDATERFICVTGASGSGKSSLVHAGVVPRLRTSRWSVLPTLVPAGEPLGRLAGLLVTLAGGDQPARLHDLRHDPNAFTHAVRQWRREHGNRYGRVLFVLDQLEELITLSGPADRRLFLDQIARALASDRRLWVLATLRLEFLDDLLAGDHPELFGAPAALGSIGRAEITTVIEEPARLAGMTFDDGLVARIADDTGTPDALPLLAYVLQELYLATRSGKGKSVGRATRETYDALGGVAGALARQADLVLAELRDRYDSDAILSALLRLVAMDGTEPTRRRVPMDELSADERQIVEAFVDARLLTTDATDGKPSVHVAHEALFRQWAPLRQEVRTRAEYLTRRTELERWAADWERAGRSDDYLLTGERLTLAGQWLDAMATAGQDVPGPRALVEASRRRDSAFLRRVSMSVGRYALANVDRYPELAVLLATAALADCARTPIAARALMSALAFSHAESVLSGHADAVRAVAWSPDGTSVATASRDGTARIWDASTGTVSRVLAGHDGMVDGIAWSPNGTLIATGGRDTFVRVWDPATGDQITALNCPDFLRAVAWSPDGRTLAASSRDERVRMWETGSWNLSATLAGHRGDVWGLSWSPDSMRLASASHDRTVIVWDVVAGQPVVILAGHLGFVEAVAFSPDGRWIATGSADESVRIWDAATGAERRSVGGHPDVIWSVAWTPDGTRLVYALGDASVRVWDTIRLCEVGALRGHDQTVWHAAVSPDGTRVLTGSGDTTARIWALQPAGAERTTLVGHTGPVTAVAVDTDGIVITGSDDGSVRHWTPDTPITYPFESPVVTVAASPTASVVAVALQNGTTHLLDIAEGSAHVIADGPEFESLSWSPDGSRLAGGAKDSVIHVLDARDRTSLFSLRGHTDWIGTLAWSPSGRFLASGSDDRTARVWNLEHPDAPIVLTGHQNYVDGLSWAPDEQRLATCSADWTIRLWELPGGESVRTMTGHERRVRAVAWSPDGRRLASASDDRTVRLWDVGSDEPEQIIGVHRDLVSSLAWLPDGDRVVSGSTDATARVWAADVDLDALTRTARKRVFRGLTQEERREHLLPAADE</sequence>
<evidence type="ECO:0000256" key="4">
    <source>
        <dbReference type="SAM" id="Phobius"/>
    </source>
</evidence>
<proteinExistence type="predicted"/>
<keyword evidence="2" id="KW-0677">Repeat</keyword>
<feature type="repeat" description="WD" evidence="3">
    <location>
        <begin position="1114"/>
        <end position="1145"/>
    </location>
</feature>
<dbReference type="Pfam" id="PF00400">
    <property type="entry name" value="WD40"/>
    <property type="match status" value="12"/>
</dbReference>
<dbReference type="InterPro" id="IPR019775">
    <property type="entry name" value="WD40_repeat_CS"/>
</dbReference>
<feature type="repeat" description="WD" evidence="3">
    <location>
        <begin position="575"/>
        <end position="616"/>
    </location>
</feature>
<dbReference type="InterPro" id="IPR015943">
    <property type="entry name" value="WD40/YVTN_repeat-like_dom_sf"/>
</dbReference>
<feature type="repeat" description="WD" evidence="3">
    <location>
        <begin position="665"/>
        <end position="699"/>
    </location>
</feature>
<dbReference type="InterPro" id="IPR036322">
    <property type="entry name" value="WD40_repeat_dom_sf"/>
</dbReference>
<keyword evidence="4" id="KW-0812">Transmembrane</keyword>
<dbReference type="PROSITE" id="PS50082">
    <property type="entry name" value="WD_REPEATS_2"/>
    <property type="match status" value="12"/>
</dbReference>
<dbReference type="InterPro" id="IPR027417">
    <property type="entry name" value="P-loop_NTPase"/>
</dbReference>
<dbReference type="PRINTS" id="PR00320">
    <property type="entry name" value="GPROTEINBRPT"/>
</dbReference>
<organism evidence="6 7">
    <name type="scientific">Cryptosporangium aurantiacum</name>
    <dbReference type="NCBI Taxonomy" id="134849"/>
    <lineage>
        <taxon>Bacteria</taxon>
        <taxon>Bacillati</taxon>
        <taxon>Actinomycetota</taxon>
        <taxon>Actinomycetes</taxon>
        <taxon>Cryptosporangiales</taxon>
        <taxon>Cryptosporangiaceae</taxon>
        <taxon>Cryptosporangium</taxon>
    </lineage>
</organism>
<evidence type="ECO:0000259" key="5">
    <source>
        <dbReference type="Pfam" id="PF20703"/>
    </source>
</evidence>
<dbReference type="SUPFAM" id="SSF52540">
    <property type="entry name" value="P-loop containing nucleoside triphosphate hydrolases"/>
    <property type="match status" value="1"/>
</dbReference>
<feature type="repeat" description="WD" evidence="3">
    <location>
        <begin position="1072"/>
        <end position="1113"/>
    </location>
</feature>
<protein>
    <submittedName>
        <fullName evidence="6">WD40 repeat</fullName>
    </submittedName>
</protein>
<dbReference type="STRING" id="134849.SAMN05443668_10462"/>
<dbReference type="PRINTS" id="PR00319">
    <property type="entry name" value="GPROTEINB"/>
</dbReference>
<dbReference type="PANTHER" id="PTHR19848">
    <property type="entry name" value="WD40 REPEAT PROTEIN"/>
    <property type="match status" value="1"/>
</dbReference>
<evidence type="ECO:0000313" key="6">
    <source>
        <dbReference type="EMBL" id="SHN24403.1"/>
    </source>
</evidence>
<dbReference type="Gene3D" id="3.40.50.300">
    <property type="entry name" value="P-loop containing nucleotide triphosphate hydrolases"/>
    <property type="match status" value="1"/>
</dbReference>
<dbReference type="InterPro" id="IPR020472">
    <property type="entry name" value="WD40_PAC1"/>
</dbReference>
<evidence type="ECO:0000256" key="3">
    <source>
        <dbReference type="PROSITE-ProRule" id="PRU00221"/>
    </source>
</evidence>
<feature type="domain" description="Novel STAND NTPase 1" evidence="5">
    <location>
        <begin position="83"/>
        <end position="475"/>
    </location>
</feature>
<feature type="repeat" description="WD" evidence="3">
    <location>
        <begin position="700"/>
        <end position="741"/>
    </location>
</feature>
<reference evidence="6 7" key="1">
    <citation type="submission" date="2016-11" db="EMBL/GenBank/DDBJ databases">
        <authorList>
            <person name="Jaros S."/>
            <person name="Januszkiewicz K."/>
            <person name="Wedrychowicz H."/>
        </authorList>
    </citation>
    <scope>NUCLEOTIDE SEQUENCE [LARGE SCALE GENOMIC DNA]</scope>
    <source>
        <strain evidence="6 7">DSM 46144</strain>
    </source>
</reference>
<feature type="repeat" description="WD" evidence="3">
    <location>
        <begin position="784"/>
        <end position="816"/>
    </location>
</feature>
<dbReference type="InterPro" id="IPR049052">
    <property type="entry name" value="nSTAND1"/>
</dbReference>
<dbReference type="SUPFAM" id="SSF50978">
    <property type="entry name" value="WD40 repeat-like"/>
    <property type="match status" value="2"/>
</dbReference>
<feature type="repeat" description="WD" evidence="3">
    <location>
        <begin position="869"/>
        <end position="899"/>
    </location>
</feature>
<dbReference type="RefSeq" id="WP_073257475.1">
    <property type="nucleotide sequence ID" value="NZ_FRCS01000004.1"/>
</dbReference>
<keyword evidence="4" id="KW-0472">Membrane</keyword>
<dbReference type="OrthoDB" id="134501at2"/>
<evidence type="ECO:0000256" key="2">
    <source>
        <dbReference type="ARBA" id="ARBA00022737"/>
    </source>
</evidence>
<keyword evidence="1 3" id="KW-0853">WD repeat</keyword>
<evidence type="ECO:0000313" key="7">
    <source>
        <dbReference type="Proteomes" id="UP000184440"/>
    </source>
</evidence>
<feature type="repeat" description="WD" evidence="3">
    <location>
        <begin position="988"/>
        <end position="1022"/>
    </location>
</feature>
<feature type="repeat" description="WD" evidence="3">
    <location>
        <begin position="617"/>
        <end position="658"/>
    </location>
</feature>
<dbReference type="EMBL" id="FRCS01000004">
    <property type="protein sequence ID" value="SHN24403.1"/>
    <property type="molecule type" value="Genomic_DNA"/>
</dbReference>
<accession>A0A1M7Q2B4</accession>
<feature type="repeat" description="WD" evidence="3">
    <location>
        <begin position="826"/>
        <end position="867"/>
    </location>
</feature>
<dbReference type="Pfam" id="PF20703">
    <property type="entry name" value="nSTAND1"/>
    <property type="match status" value="1"/>
</dbReference>
<keyword evidence="4" id="KW-1133">Transmembrane helix</keyword>
<dbReference type="InterPro" id="IPR001680">
    <property type="entry name" value="WD40_rpt"/>
</dbReference>
<feature type="transmembrane region" description="Helical" evidence="4">
    <location>
        <begin position="45"/>
        <end position="67"/>
    </location>
</feature>
<keyword evidence="7" id="KW-1185">Reference proteome</keyword>
<dbReference type="AlphaFoldDB" id="A0A1M7Q2B4"/>
<dbReference type="PROSITE" id="PS50294">
    <property type="entry name" value="WD_REPEATS_REGION"/>
    <property type="match status" value="12"/>
</dbReference>
<dbReference type="PROSITE" id="PS00678">
    <property type="entry name" value="WD_REPEATS_1"/>
    <property type="match status" value="6"/>
</dbReference>
<evidence type="ECO:0000256" key="1">
    <source>
        <dbReference type="ARBA" id="ARBA00022574"/>
    </source>
</evidence>
<dbReference type="Gene3D" id="2.130.10.10">
    <property type="entry name" value="YVTN repeat-like/Quinoprotein amine dehydrogenase"/>
    <property type="match status" value="5"/>
</dbReference>
<dbReference type="InterPro" id="IPR001632">
    <property type="entry name" value="WD40_G-protein_beta-like"/>
</dbReference>
<dbReference type="Proteomes" id="UP000184440">
    <property type="component" value="Unassembled WGS sequence"/>
</dbReference>
<dbReference type="SMART" id="SM00320">
    <property type="entry name" value="WD40"/>
    <property type="match status" value="14"/>
</dbReference>